<reference evidence="1 2" key="1">
    <citation type="submission" date="2023-04" db="EMBL/GenBank/DDBJ databases">
        <title>A long-awaited taxogenomic arrangement of the family Halomonadaceae.</title>
        <authorList>
            <person name="De La Haba R."/>
            <person name="Chuvochina M."/>
            <person name="Wittouck S."/>
            <person name="Arahal D.R."/>
            <person name="Sanchez-Porro C."/>
            <person name="Hugenholtz P."/>
            <person name="Ventosa A."/>
        </authorList>
    </citation>
    <scope>NUCLEOTIDE SEQUENCE [LARGE SCALE GENOMIC DNA]</scope>
    <source>
        <strain evidence="1 2">DSM 17332</strain>
    </source>
</reference>
<keyword evidence="2" id="KW-1185">Reference proteome</keyword>
<sequence length="79" mass="8625">GAVHAIPPVVVEAISWPSSGGEFHTQRRRALAHLVVTVRDGGSGNWGEERMTPNRRVAEEDIERLVSWLLSLPPAEESG</sequence>
<gene>
    <name evidence="1" type="ORF">QC820_07760</name>
</gene>
<name>A0ABU1GL17_9GAMM</name>
<dbReference type="Gene3D" id="1.10.760.10">
    <property type="entry name" value="Cytochrome c-like domain"/>
    <property type="match status" value="1"/>
</dbReference>
<evidence type="ECO:0000313" key="1">
    <source>
        <dbReference type="EMBL" id="MDR5892711.1"/>
    </source>
</evidence>
<comment type="caution">
    <text evidence="1">The sequence shown here is derived from an EMBL/GenBank/DDBJ whole genome shotgun (WGS) entry which is preliminary data.</text>
</comment>
<proteinExistence type="predicted"/>
<dbReference type="Proteomes" id="UP001252270">
    <property type="component" value="Unassembled WGS sequence"/>
</dbReference>
<protein>
    <submittedName>
        <fullName evidence="1">Uncharacterized protein</fullName>
    </submittedName>
</protein>
<dbReference type="RefSeq" id="WP_309636433.1">
    <property type="nucleotide sequence ID" value="NZ_JARWAL010000005.1"/>
</dbReference>
<dbReference type="EMBL" id="JARWAL010000005">
    <property type="protein sequence ID" value="MDR5892711.1"/>
    <property type="molecule type" value="Genomic_DNA"/>
</dbReference>
<organism evidence="1 2">
    <name type="scientific">Halomonas mongoliensis</name>
    <dbReference type="NCBI Taxonomy" id="321265"/>
    <lineage>
        <taxon>Bacteria</taxon>
        <taxon>Pseudomonadati</taxon>
        <taxon>Pseudomonadota</taxon>
        <taxon>Gammaproteobacteria</taxon>
        <taxon>Oceanospirillales</taxon>
        <taxon>Halomonadaceae</taxon>
        <taxon>Halomonas</taxon>
    </lineage>
</organism>
<feature type="non-terminal residue" evidence="1">
    <location>
        <position position="1"/>
    </location>
</feature>
<evidence type="ECO:0000313" key="2">
    <source>
        <dbReference type="Proteomes" id="UP001252270"/>
    </source>
</evidence>
<accession>A0ABU1GL17</accession>
<dbReference type="InterPro" id="IPR036909">
    <property type="entry name" value="Cyt_c-like_dom_sf"/>
</dbReference>